<sequence length="347" mass="36225">MINILSFKNITLGITTLFTLGAITFSQVISANAAASLQGGDFFQAFNNTAQAGTWTDPVTGQSGQIIEFRVTARNSGDEVAENVQVWGSITGQVPQDPANTHVLTARISNSNFGGAELTDTVTVNVSGNPEGMRYVNGHARLNGVTNLFNCPNTCDIGDSVLGGINVGNIAAGDFVEVTYKATLTNTPVVTPTPTPTVQVTPTPTPTVSITPTPTPTTAATPTPTPTTTQQGNTNTNTNTNTQSQSQTNTQSQTATTGSSSSTSSSSSNSNVTVNNPNPQVVTVVKETQVAGVSTTKELPKTGLPLLAWAAAAFLPAGARLRKFNQVSKGLISANYIWEEREFKINS</sequence>
<protein>
    <submittedName>
        <fullName evidence="2">Uncharacterized protein</fullName>
    </submittedName>
</protein>
<dbReference type="AlphaFoldDB" id="A0A1F5KAJ2"/>
<comment type="caution">
    <text evidence="2">The sequence shown here is derived from an EMBL/GenBank/DDBJ whole genome shotgun (WGS) entry which is preliminary data.</text>
</comment>
<reference evidence="2 3" key="1">
    <citation type="journal article" date="2016" name="Nat. Commun.">
        <title>Thousands of microbial genomes shed light on interconnected biogeochemical processes in an aquifer system.</title>
        <authorList>
            <person name="Anantharaman K."/>
            <person name="Brown C.T."/>
            <person name="Hug L.A."/>
            <person name="Sharon I."/>
            <person name="Castelle C.J."/>
            <person name="Probst A.J."/>
            <person name="Thomas B.C."/>
            <person name="Singh A."/>
            <person name="Wilkins M.J."/>
            <person name="Karaoz U."/>
            <person name="Brodie E.L."/>
            <person name="Williams K.H."/>
            <person name="Hubbard S.S."/>
            <person name="Banfield J.F."/>
        </authorList>
    </citation>
    <scope>NUCLEOTIDE SEQUENCE [LARGE SCALE GENOMIC DNA]</scope>
</reference>
<evidence type="ECO:0000256" key="1">
    <source>
        <dbReference type="SAM" id="MobiDB-lite"/>
    </source>
</evidence>
<dbReference type="EMBL" id="MFDE01000032">
    <property type="protein sequence ID" value="OGE37982.1"/>
    <property type="molecule type" value="Genomic_DNA"/>
</dbReference>
<organism evidence="2 3">
    <name type="scientific">Candidatus Daviesbacteria bacterium RIFCSPHIGHO2_12_FULL_37_11</name>
    <dbReference type="NCBI Taxonomy" id="1797777"/>
    <lineage>
        <taxon>Bacteria</taxon>
        <taxon>Candidatus Daviesiibacteriota</taxon>
    </lineage>
</organism>
<feature type="region of interest" description="Disordered" evidence="1">
    <location>
        <begin position="187"/>
        <end position="280"/>
    </location>
</feature>
<dbReference type="Proteomes" id="UP000176527">
    <property type="component" value="Unassembled WGS sequence"/>
</dbReference>
<evidence type="ECO:0000313" key="3">
    <source>
        <dbReference type="Proteomes" id="UP000176527"/>
    </source>
</evidence>
<name>A0A1F5KAJ2_9BACT</name>
<evidence type="ECO:0000313" key="2">
    <source>
        <dbReference type="EMBL" id="OGE37982.1"/>
    </source>
</evidence>
<accession>A0A1F5KAJ2</accession>
<proteinExistence type="predicted"/>
<gene>
    <name evidence="2" type="ORF">A3F00_02155</name>
</gene>